<dbReference type="Proteomes" id="UP000002217">
    <property type="component" value="Chromosome"/>
</dbReference>
<keyword evidence="1" id="KW-0812">Transmembrane</keyword>
<gene>
    <name evidence="2" type="ordered locus">Dtox_2710</name>
</gene>
<feature type="transmembrane region" description="Helical" evidence="1">
    <location>
        <begin position="91"/>
        <end position="113"/>
    </location>
</feature>
<feature type="transmembrane region" description="Helical" evidence="1">
    <location>
        <begin position="66"/>
        <end position="85"/>
    </location>
</feature>
<sequence>MSPYIKDLVLRFFLGGSAVAACYIVLQLLPWKSFAGIFAAFPAVMVAAVIMAGISGGSHYAAEVALGATAGMLGCTVCVLVAIIIMTYLHIWAAALVISLLAWLISSIIFINLMKRHFYKSNSSG</sequence>
<organism evidence="2 3">
    <name type="scientific">Desulfofarcimen acetoxidans (strain ATCC 49208 / DSM 771 / KCTC 5769 / VKM B-1644 / 5575)</name>
    <name type="common">Desulfotomaculum acetoxidans</name>
    <dbReference type="NCBI Taxonomy" id="485916"/>
    <lineage>
        <taxon>Bacteria</taxon>
        <taxon>Bacillati</taxon>
        <taxon>Bacillota</taxon>
        <taxon>Clostridia</taxon>
        <taxon>Eubacteriales</taxon>
        <taxon>Peptococcaceae</taxon>
        <taxon>Desulfofarcimen</taxon>
    </lineage>
</organism>
<keyword evidence="3" id="KW-1185">Reference proteome</keyword>
<dbReference type="RefSeq" id="WP_015758183.1">
    <property type="nucleotide sequence ID" value="NC_013216.1"/>
</dbReference>
<protein>
    <recommendedName>
        <fullName evidence="4">DUF3147 family protein</fullName>
    </recommendedName>
</protein>
<dbReference type="InterPro" id="IPR021493">
    <property type="entry name" value="DUF3147"/>
</dbReference>
<keyword evidence="1" id="KW-0472">Membrane</keyword>
<dbReference type="EMBL" id="CP001720">
    <property type="protein sequence ID" value="ACV63489.1"/>
    <property type="molecule type" value="Genomic_DNA"/>
</dbReference>
<evidence type="ECO:0000313" key="3">
    <source>
        <dbReference type="Proteomes" id="UP000002217"/>
    </source>
</evidence>
<keyword evidence="1" id="KW-1133">Transmembrane helix</keyword>
<dbReference type="OrthoDB" id="2969627at2"/>
<proteinExistence type="predicted"/>
<feature type="transmembrane region" description="Helical" evidence="1">
    <location>
        <begin position="12"/>
        <end position="29"/>
    </location>
</feature>
<dbReference type="PROSITE" id="PS51257">
    <property type="entry name" value="PROKAR_LIPOPROTEIN"/>
    <property type="match status" value="1"/>
</dbReference>
<reference evidence="2 3" key="1">
    <citation type="journal article" date="2009" name="Stand. Genomic Sci.">
        <title>Complete genome sequence of Desulfotomaculum acetoxidans type strain (5575).</title>
        <authorList>
            <person name="Spring S."/>
            <person name="Lapidus A."/>
            <person name="Schroder M."/>
            <person name="Gleim D."/>
            <person name="Sims D."/>
            <person name="Meincke L."/>
            <person name="Glavina Del Rio T."/>
            <person name="Tice H."/>
            <person name="Copeland A."/>
            <person name="Cheng J.F."/>
            <person name="Lucas S."/>
            <person name="Chen F."/>
            <person name="Nolan M."/>
            <person name="Bruce D."/>
            <person name="Goodwin L."/>
            <person name="Pitluck S."/>
            <person name="Ivanova N."/>
            <person name="Mavromatis K."/>
            <person name="Mikhailova N."/>
            <person name="Pati A."/>
            <person name="Chen A."/>
            <person name="Palaniappan K."/>
            <person name="Land M."/>
            <person name="Hauser L."/>
            <person name="Chang Y.J."/>
            <person name="Jeffries C.D."/>
            <person name="Chain P."/>
            <person name="Saunders E."/>
            <person name="Brettin T."/>
            <person name="Detter J.C."/>
            <person name="Goker M."/>
            <person name="Bristow J."/>
            <person name="Eisen J.A."/>
            <person name="Markowitz V."/>
            <person name="Hugenholtz P."/>
            <person name="Kyrpides N.C."/>
            <person name="Klenk H.P."/>
            <person name="Han C."/>
        </authorList>
    </citation>
    <scope>NUCLEOTIDE SEQUENCE [LARGE SCALE GENOMIC DNA]</scope>
    <source>
        <strain evidence="3">ATCC 49208 / DSM 771 / VKM B-1644</strain>
    </source>
</reference>
<dbReference type="eggNOG" id="ENOG50331ZR">
    <property type="taxonomic scope" value="Bacteria"/>
</dbReference>
<feature type="transmembrane region" description="Helical" evidence="1">
    <location>
        <begin position="35"/>
        <end position="54"/>
    </location>
</feature>
<accession>C8W1L8</accession>
<dbReference type="AlphaFoldDB" id="C8W1L8"/>
<evidence type="ECO:0000256" key="1">
    <source>
        <dbReference type="SAM" id="Phobius"/>
    </source>
</evidence>
<dbReference type="HOGENOM" id="CLU_158393_0_0_9"/>
<evidence type="ECO:0008006" key="4">
    <source>
        <dbReference type="Google" id="ProtNLM"/>
    </source>
</evidence>
<dbReference type="KEGG" id="dae:Dtox_2710"/>
<dbReference type="Pfam" id="PF11345">
    <property type="entry name" value="DUF3147"/>
    <property type="match status" value="1"/>
</dbReference>
<evidence type="ECO:0000313" key="2">
    <source>
        <dbReference type="EMBL" id="ACV63489.1"/>
    </source>
</evidence>
<name>C8W1L8_DESAS</name>